<accession>A0A4Y2LC07</accession>
<keyword evidence="3" id="KW-1185">Reference proteome</keyword>
<feature type="compositionally biased region" description="Polar residues" evidence="1">
    <location>
        <begin position="68"/>
        <end position="79"/>
    </location>
</feature>
<evidence type="ECO:0000313" key="3">
    <source>
        <dbReference type="Proteomes" id="UP000499080"/>
    </source>
</evidence>
<reference evidence="2 3" key="1">
    <citation type="journal article" date="2019" name="Sci. Rep.">
        <title>Orb-weaving spider Araneus ventricosus genome elucidates the spidroin gene catalogue.</title>
        <authorList>
            <person name="Kono N."/>
            <person name="Nakamura H."/>
            <person name="Ohtoshi R."/>
            <person name="Moran D.A.P."/>
            <person name="Shinohara A."/>
            <person name="Yoshida Y."/>
            <person name="Fujiwara M."/>
            <person name="Mori M."/>
            <person name="Tomita M."/>
            <person name="Arakawa K."/>
        </authorList>
    </citation>
    <scope>NUCLEOTIDE SEQUENCE [LARGE SCALE GENOMIC DNA]</scope>
</reference>
<evidence type="ECO:0000256" key="1">
    <source>
        <dbReference type="SAM" id="MobiDB-lite"/>
    </source>
</evidence>
<evidence type="ECO:0000313" key="2">
    <source>
        <dbReference type="EMBL" id="GBN12238.1"/>
    </source>
</evidence>
<feature type="region of interest" description="Disordered" evidence="1">
    <location>
        <begin position="66"/>
        <end position="100"/>
    </location>
</feature>
<proteinExistence type="predicted"/>
<dbReference type="Proteomes" id="UP000499080">
    <property type="component" value="Unassembled WGS sequence"/>
</dbReference>
<protein>
    <submittedName>
        <fullName evidence="2">Uncharacterized protein</fullName>
    </submittedName>
</protein>
<name>A0A4Y2LC07_ARAVE</name>
<sequence length="113" mass="12911">MREPRWPVGKVSASMPEDFRLKNPLWSMLNLMWRAKCPSSEHGLLRKSELTVRVSLLPVAESIDKHLSSASGKISSRNFSPRHETQEGEYSSEQKRPGSSILFGNDWIKIFIL</sequence>
<feature type="compositionally biased region" description="Basic and acidic residues" evidence="1">
    <location>
        <begin position="81"/>
        <end position="96"/>
    </location>
</feature>
<gene>
    <name evidence="2" type="ORF">AVEN_50942_1</name>
</gene>
<dbReference type="EMBL" id="BGPR01005660">
    <property type="protein sequence ID" value="GBN12238.1"/>
    <property type="molecule type" value="Genomic_DNA"/>
</dbReference>
<comment type="caution">
    <text evidence="2">The sequence shown here is derived from an EMBL/GenBank/DDBJ whole genome shotgun (WGS) entry which is preliminary data.</text>
</comment>
<dbReference type="AlphaFoldDB" id="A0A4Y2LC07"/>
<organism evidence="2 3">
    <name type="scientific">Araneus ventricosus</name>
    <name type="common">Orbweaver spider</name>
    <name type="synonym">Epeira ventricosa</name>
    <dbReference type="NCBI Taxonomy" id="182803"/>
    <lineage>
        <taxon>Eukaryota</taxon>
        <taxon>Metazoa</taxon>
        <taxon>Ecdysozoa</taxon>
        <taxon>Arthropoda</taxon>
        <taxon>Chelicerata</taxon>
        <taxon>Arachnida</taxon>
        <taxon>Araneae</taxon>
        <taxon>Araneomorphae</taxon>
        <taxon>Entelegynae</taxon>
        <taxon>Araneoidea</taxon>
        <taxon>Araneidae</taxon>
        <taxon>Araneus</taxon>
    </lineage>
</organism>